<dbReference type="EMBL" id="AQHV01000011">
    <property type="protein sequence ID" value="KKB56510.1"/>
    <property type="molecule type" value="Genomic_DNA"/>
</dbReference>
<evidence type="ECO:0000313" key="5">
    <source>
        <dbReference type="Proteomes" id="UP000033047"/>
    </source>
</evidence>
<protein>
    <recommendedName>
        <fullName evidence="3">Peptidase S9 prolyl oligopeptidase catalytic domain-containing protein</fullName>
    </recommendedName>
</protein>
<gene>
    <name evidence="4" type="ORF">HMPREF1535_02486</name>
</gene>
<dbReference type="STRING" id="927665.HMPREF1535_02486"/>
<evidence type="ECO:0000313" key="4">
    <source>
        <dbReference type="EMBL" id="KKB56510.1"/>
    </source>
</evidence>
<dbReference type="GO" id="GO:0004252">
    <property type="term" value="F:serine-type endopeptidase activity"/>
    <property type="evidence" value="ECO:0007669"/>
    <property type="project" value="TreeGrafter"/>
</dbReference>
<dbReference type="AlphaFoldDB" id="A0A0F5JG33"/>
<dbReference type="InterPro" id="IPR001375">
    <property type="entry name" value="Peptidase_S9_cat"/>
</dbReference>
<dbReference type="PANTHER" id="PTHR42776:SF27">
    <property type="entry name" value="DIPEPTIDYL PEPTIDASE FAMILY MEMBER 6"/>
    <property type="match status" value="1"/>
</dbReference>
<feature type="chain" id="PRO_5002489288" description="Peptidase S9 prolyl oligopeptidase catalytic domain-containing protein" evidence="2">
    <location>
        <begin position="20"/>
        <end position="828"/>
    </location>
</feature>
<evidence type="ECO:0000259" key="3">
    <source>
        <dbReference type="Pfam" id="PF00326"/>
    </source>
</evidence>
<dbReference type="PATRIC" id="fig|927665.4.peg.2556"/>
<evidence type="ECO:0000256" key="1">
    <source>
        <dbReference type="ARBA" id="ARBA00022801"/>
    </source>
</evidence>
<keyword evidence="2" id="KW-0732">Signal</keyword>
<dbReference type="Pfam" id="PF00326">
    <property type="entry name" value="Peptidase_S9"/>
    <property type="match status" value="1"/>
</dbReference>
<dbReference type="SUPFAM" id="SSF82171">
    <property type="entry name" value="DPP6 N-terminal domain-like"/>
    <property type="match status" value="1"/>
</dbReference>
<comment type="caution">
    <text evidence="4">The sequence shown here is derived from an EMBL/GenBank/DDBJ whole genome shotgun (WGS) entry which is preliminary data.</text>
</comment>
<dbReference type="Gene3D" id="2.120.10.30">
    <property type="entry name" value="TolB, C-terminal domain"/>
    <property type="match status" value="2"/>
</dbReference>
<dbReference type="InterPro" id="IPR011042">
    <property type="entry name" value="6-blade_b-propeller_TolB-like"/>
</dbReference>
<feature type="domain" description="Peptidase S9 prolyl oligopeptidase catalytic" evidence="3">
    <location>
        <begin position="611"/>
        <end position="814"/>
    </location>
</feature>
<dbReference type="PANTHER" id="PTHR42776">
    <property type="entry name" value="SERINE PEPTIDASE S9 FAMILY MEMBER"/>
    <property type="match status" value="1"/>
</dbReference>
<dbReference type="Proteomes" id="UP000033047">
    <property type="component" value="Unassembled WGS sequence"/>
</dbReference>
<dbReference type="GO" id="GO:0006508">
    <property type="term" value="P:proteolysis"/>
    <property type="evidence" value="ECO:0007669"/>
    <property type="project" value="InterPro"/>
</dbReference>
<organism evidence="4 5">
    <name type="scientific">Parabacteroides goldsteinii DSM 19448 = WAL 12034</name>
    <dbReference type="NCBI Taxonomy" id="927665"/>
    <lineage>
        <taxon>Bacteria</taxon>
        <taxon>Pseudomonadati</taxon>
        <taxon>Bacteroidota</taxon>
        <taxon>Bacteroidia</taxon>
        <taxon>Bacteroidales</taxon>
        <taxon>Tannerellaceae</taxon>
        <taxon>Parabacteroides</taxon>
    </lineage>
</organism>
<dbReference type="Gene3D" id="3.40.50.1820">
    <property type="entry name" value="alpha/beta hydrolase"/>
    <property type="match status" value="1"/>
</dbReference>
<dbReference type="InterPro" id="IPR029058">
    <property type="entry name" value="AB_hydrolase_fold"/>
</dbReference>
<dbReference type="HOGENOM" id="CLU_349466_0_0_10"/>
<feature type="signal peptide" evidence="2">
    <location>
        <begin position="1"/>
        <end position="19"/>
    </location>
</feature>
<proteinExistence type="predicted"/>
<dbReference type="RefSeq" id="WP_046146255.1">
    <property type="nucleotide sequence ID" value="NZ_KQ033912.1"/>
</dbReference>
<keyword evidence="1" id="KW-0378">Hydrolase</keyword>
<sequence length="828" mass="93445">MKRNLLLLAAICSCYNLFAEEVIVKQFRYAGPYEVKKPFLKDSLDVNSKKFTEKELLKTAVPFSNVRQSTQLLEANADGESTLPAGNQSSYIGLASFYLNSDRYVKGTLQVKGPETYEVYVNNEKQTAPDGKVSLSLEPHRYEIVIKYLAEGDKAETLKVSFDTEKEAVITATTDPEKRYTISDVFDGTRFRSVSLSPNGKYLLTSYQTTYPGGQTVYFQQITDKTNGQVLMESSTNNFSWMPQSNRLYYTRKGLQGKELVTVDPVTKAETILSQNLPDGWFSIAPTEDFLIFTISEKGPEKDKDMEEILVPDDRQPGWRNRSFLHKYDLATGVLERLTYGHNSTSLNDISKDGRYLLFTSSRRELTKRPFSTKILYRMDLQNRQVDTLLEDPFINYASFSPDGKQLAVSGSGEAFNKIGLNIAPGQTSNLADGQLFIYDLSNKQATAVSKDFNPSIQSFTWNTGDKQIYLQGEDKDCVRLYTLNPANGKISPVPLKEDILSDFTIAENAPELVYFGESASNSQRLYSMNLKKKEKESVCLKDLSKDILKDITLGEVHDWNFQAAAGDTIYGRYYLPPHFDPSKKYPLIVNYYGGTSPTERSLENRYPSHTYAALGYVVYIIQPSGATGFGQEFSARHVNAWGKRTGDEIIEGTKKFCEEHSFVDAKKIGCIGASYGGFMTQYLQTKTDIFAAAISHAGISDITSYWGEGYWGYSYSALATANSYPWNARDIYVEQSPLFHADKINTPILFLHGSVDTNVPVGESIQMFTALKLLGKPTAFIQVNGQNHQILDYKKRAEWNKTIYAWFAKYLKEQPEWWEALYPPKSL</sequence>
<accession>A0A0F5JG33</accession>
<reference evidence="4 5" key="1">
    <citation type="submission" date="2013-04" db="EMBL/GenBank/DDBJ databases">
        <title>The Genome Sequence of Parabacteroides goldsteinii DSM 19448.</title>
        <authorList>
            <consortium name="The Broad Institute Genomics Platform"/>
            <person name="Earl A."/>
            <person name="Ward D."/>
            <person name="Feldgarden M."/>
            <person name="Gevers D."/>
            <person name="Martens E."/>
            <person name="Sakamoto M."/>
            <person name="Benno Y."/>
            <person name="Song Y."/>
            <person name="Liu C."/>
            <person name="Lee J."/>
            <person name="Bolanos M."/>
            <person name="Vaisanen M.L."/>
            <person name="Finegold S.M."/>
            <person name="Walker B."/>
            <person name="Young S."/>
            <person name="Zeng Q."/>
            <person name="Gargeya S."/>
            <person name="Fitzgerald M."/>
            <person name="Haas B."/>
            <person name="Abouelleil A."/>
            <person name="Allen A.W."/>
            <person name="Alvarado L."/>
            <person name="Arachchi H.M."/>
            <person name="Berlin A.M."/>
            <person name="Chapman S.B."/>
            <person name="Gainer-Dewar J."/>
            <person name="Goldberg J."/>
            <person name="Griggs A."/>
            <person name="Gujja S."/>
            <person name="Hansen M."/>
            <person name="Howarth C."/>
            <person name="Imamovic A."/>
            <person name="Ireland A."/>
            <person name="Larimer J."/>
            <person name="McCowan C."/>
            <person name="Murphy C."/>
            <person name="Pearson M."/>
            <person name="Poon T.W."/>
            <person name="Priest M."/>
            <person name="Roberts A."/>
            <person name="Saif S."/>
            <person name="Shea T."/>
            <person name="Sisk P."/>
            <person name="Sykes S."/>
            <person name="Wortman J."/>
            <person name="Nusbaum C."/>
            <person name="Birren B."/>
        </authorList>
    </citation>
    <scope>NUCLEOTIDE SEQUENCE [LARGE SCALE GENOMIC DNA]</scope>
    <source>
        <strain evidence="4 5">DSM 19448</strain>
    </source>
</reference>
<name>A0A0F5JG33_9BACT</name>
<evidence type="ECO:0000256" key="2">
    <source>
        <dbReference type="SAM" id="SignalP"/>
    </source>
</evidence>
<dbReference type="SUPFAM" id="SSF53474">
    <property type="entry name" value="alpha/beta-Hydrolases"/>
    <property type="match status" value="1"/>
</dbReference>